<protein>
    <submittedName>
        <fullName evidence="1">Uncharacterized protein</fullName>
    </submittedName>
</protein>
<evidence type="ECO:0000313" key="1">
    <source>
        <dbReference type="EMBL" id="SPF51179.1"/>
    </source>
</evidence>
<name>A0A2U3LH90_9FIRM</name>
<dbReference type="EMBL" id="OMOF01000445">
    <property type="protein sequence ID" value="SPF51179.1"/>
    <property type="molecule type" value="Genomic_DNA"/>
</dbReference>
<accession>A0A2U3LH90</accession>
<evidence type="ECO:0000313" key="2">
    <source>
        <dbReference type="Proteomes" id="UP000238916"/>
    </source>
</evidence>
<dbReference type="Proteomes" id="UP000238916">
    <property type="component" value="Unassembled WGS sequence"/>
</dbReference>
<sequence length="206" mass="23388">MSKISENANKLRAEITTIEQFNAIGLTIDVARKYDVSTSVAYLLKKGLEANAKIKIRKVVIEQVKESAEEVAEVAVEEREDVSEALESEGVDDCAEVGKVEPKTSQSEVSECYGTYEAECFDEKVEDESYLYHDVGDLAEPEPTWTAREVEETEEVMDRIMANIDENFGLEEKIKQAWVVVGDNIRSLRELREIEFEEMLLRVIRA</sequence>
<gene>
    <name evidence="1" type="ORF">SBF1_50063</name>
</gene>
<organism evidence="1 2">
    <name type="scientific">Candidatus Desulfosporosinus infrequens</name>
    <dbReference type="NCBI Taxonomy" id="2043169"/>
    <lineage>
        <taxon>Bacteria</taxon>
        <taxon>Bacillati</taxon>
        <taxon>Bacillota</taxon>
        <taxon>Clostridia</taxon>
        <taxon>Eubacteriales</taxon>
        <taxon>Desulfitobacteriaceae</taxon>
        <taxon>Desulfosporosinus</taxon>
    </lineage>
</organism>
<proteinExistence type="predicted"/>
<reference evidence="2" key="1">
    <citation type="submission" date="2018-02" db="EMBL/GenBank/DDBJ databases">
        <authorList>
            <person name="Hausmann B."/>
        </authorList>
    </citation>
    <scope>NUCLEOTIDE SEQUENCE [LARGE SCALE GENOMIC DNA]</scope>
    <source>
        <strain evidence="2">Peat soil MAG SbF1</strain>
    </source>
</reference>
<dbReference type="AlphaFoldDB" id="A0A2U3LH90"/>